<gene>
    <name evidence="1" type="ORF">H9W90_08895</name>
</gene>
<name>A0A7G9L6S7_9FLAO</name>
<reference evidence="1 2" key="1">
    <citation type="submission" date="2020-08" db="EMBL/GenBank/DDBJ databases">
        <title>Polaribacter sp. L12M9 isolated from gut of the Korean scallop.</title>
        <authorList>
            <person name="Jeong Y.S."/>
        </authorList>
    </citation>
    <scope>NUCLEOTIDE SEQUENCE [LARGE SCALE GENOMIC DNA]</scope>
    <source>
        <strain evidence="1 2">L12M9</strain>
    </source>
</reference>
<dbReference type="RefSeq" id="WP_187481270.1">
    <property type="nucleotide sequence ID" value="NZ_CP060695.1"/>
</dbReference>
<dbReference type="KEGG" id="ppec:H9W90_08895"/>
<sequence>MTGKNSITGNSKFKMPGRILLCSPYTSILNQAAYDAWHSNDNGPKLFSHSKIEEVIGNLKKTDDETIRFDYEKTFKGKNIPNDSELVIHTTYNQILNISYEELATQDYITIDECHSLSDGIDYRATLIAEVISYLIEFVRRKVDATTKIIFMSGTPNVETHVVQDLLQEYELDHLYQRVIVNKKYKNQPIVNIRHLDTNNGEQRSNAVIEQIHKYYKRGRKVVHIFNYKEKMDKYVREIQSKLDADIKVGLFYSGSKGVCRDNILKGKFGDFDVILTTTYFINGININKDGITEDDFLAGESSKQEYGVVIDLGKTHTKINASDAVQAINRFRNRKCYATIFFPKLFRTDHYNTNRKFDYNYAGKIILGINKYNNHLLSVNKNLEAVTKEDKEVEEDIAFLDKIRNNPSQINYYDIRNYQKKTEKIRDIINRLEKKKSIYEDWLCSLDGYHFMTTDAGFLSVIFEGHINEPLPEMTEDQLALENQVIRNFLDNDDALLFLSNQMDIEKRFLVRASNAIKDPFSTKIGNFEAVDIKNNKFIFEGDFHVSHESAINKLIRNHLQFTYWYDPDKVLEILRYLINPEVKLLPITTNSYLKKITSYLKSFKVFKSFNCKDGMNYLIFLDYLADKNLGIIKKISPTYISYTNTNTDVDFKEIWALMQKQKTSYLIDHSHNSIKDYLKEHTKNDELMKKMDLEKLDNQLHRLSIYKPLKYAKTGDIKSYENITIPRILRSDKMILALNDYEYDVEEPENCTYDESKIEFESVWKRLSIRLETYLNSELRANHIHLNTIYNTLKDFIDEKNFQKLSNYINTLLSDSKKNALPVVTEVIQKLKKDLKTINTFLLTACKAVDYNTYKNLKHKIPMKFITQTLFCEEDFQLATINKRFKANLKKINQYDVYNSLFKNSKKYKNSTRLSVHTPKGRVTINSANHEAAKITRPAYLVLDDVGKLLYADFSAEETCSFLCSYAYSNNSFEMKDGSIPTKIYNKGIYNPSTFLNDYFANSSDSKTISNYNIKVYNVNLLDYRKFADAKKRKKK</sequence>
<dbReference type="InterPro" id="IPR027417">
    <property type="entry name" value="P-loop_NTPase"/>
</dbReference>
<dbReference type="Gene3D" id="3.40.50.300">
    <property type="entry name" value="P-loop containing nucleotide triphosphate hydrolases"/>
    <property type="match status" value="2"/>
</dbReference>
<proteinExistence type="predicted"/>
<accession>A0A7G9L6S7</accession>
<evidence type="ECO:0000313" key="1">
    <source>
        <dbReference type="EMBL" id="QNM84326.1"/>
    </source>
</evidence>
<dbReference type="Proteomes" id="UP000515808">
    <property type="component" value="Chromosome"/>
</dbReference>
<dbReference type="AlphaFoldDB" id="A0A7G9L6S7"/>
<protein>
    <submittedName>
        <fullName evidence="1">Uncharacterized protein</fullName>
    </submittedName>
</protein>
<dbReference type="EMBL" id="CP060695">
    <property type="protein sequence ID" value="QNM84326.1"/>
    <property type="molecule type" value="Genomic_DNA"/>
</dbReference>
<dbReference type="SUPFAM" id="SSF52540">
    <property type="entry name" value="P-loop containing nucleoside triphosphate hydrolases"/>
    <property type="match status" value="1"/>
</dbReference>
<keyword evidence="2" id="KW-1185">Reference proteome</keyword>
<evidence type="ECO:0000313" key="2">
    <source>
        <dbReference type="Proteomes" id="UP000515808"/>
    </source>
</evidence>
<organism evidence="1 2">
    <name type="scientific">Polaribacter pectinis</name>
    <dbReference type="NCBI Taxonomy" id="2738844"/>
    <lineage>
        <taxon>Bacteria</taxon>
        <taxon>Pseudomonadati</taxon>
        <taxon>Bacteroidota</taxon>
        <taxon>Flavobacteriia</taxon>
        <taxon>Flavobacteriales</taxon>
        <taxon>Flavobacteriaceae</taxon>
    </lineage>
</organism>